<dbReference type="EMBL" id="CP033897">
    <property type="protein sequence ID" value="AZA11477.1"/>
    <property type="molecule type" value="Genomic_DNA"/>
</dbReference>
<evidence type="ECO:0000256" key="5">
    <source>
        <dbReference type="ARBA" id="ARBA00022989"/>
    </source>
</evidence>
<dbReference type="KEGG" id="cgk:CGERO_05850"/>
<dbReference type="GO" id="GO:0006784">
    <property type="term" value="P:heme A biosynthetic process"/>
    <property type="evidence" value="ECO:0007669"/>
    <property type="project" value="InterPro"/>
</dbReference>
<evidence type="ECO:0000256" key="2">
    <source>
        <dbReference type="ARBA" id="ARBA00022475"/>
    </source>
</evidence>
<feature type="transmembrane region" description="Helical" evidence="12">
    <location>
        <begin position="81"/>
        <end position="102"/>
    </location>
</feature>
<evidence type="ECO:0000256" key="8">
    <source>
        <dbReference type="ARBA" id="ARBA00023133"/>
    </source>
</evidence>
<dbReference type="AlphaFoldDB" id="A0A3G6J0J6"/>
<evidence type="ECO:0000313" key="13">
    <source>
        <dbReference type="EMBL" id="AZA11477.1"/>
    </source>
</evidence>
<keyword evidence="14" id="KW-1185">Reference proteome</keyword>
<keyword evidence="7" id="KW-0408">Iron</keyword>
<dbReference type="EC" id="1.3.-.-" evidence="13"/>
<evidence type="ECO:0000256" key="11">
    <source>
        <dbReference type="ARBA" id="ARBA00023444"/>
    </source>
</evidence>
<gene>
    <name evidence="13" type="primary">ctaA</name>
    <name evidence="13" type="ORF">CGERO_05850</name>
</gene>
<organism evidence="13 14">
    <name type="scientific">Corynebacterium gerontici</name>
    <dbReference type="NCBI Taxonomy" id="2079234"/>
    <lineage>
        <taxon>Bacteria</taxon>
        <taxon>Bacillati</taxon>
        <taxon>Actinomycetota</taxon>
        <taxon>Actinomycetes</taxon>
        <taxon>Mycobacteriales</taxon>
        <taxon>Corynebacteriaceae</taxon>
        <taxon>Corynebacterium</taxon>
    </lineage>
</organism>
<dbReference type="GO" id="GO:0016020">
    <property type="term" value="C:membrane"/>
    <property type="evidence" value="ECO:0007669"/>
    <property type="project" value="UniProtKB-SubCell"/>
</dbReference>
<dbReference type="PANTHER" id="PTHR35457:SF1">
    <property type="entry name" value="HEME A SYNTHASE"/>
    <property type="match status" value="1"/>
</dbReference>
<keyword evidence="4" id="KW-0479">Metal-binding</keyword>
<feature type="transmembrane region" description="Helical" evidence="12">
    <location>
        <begin position="197"/>
        <end position="218"/>
    </location>
</feature>
<feature type="transmembrane region" description="Helical" evidence="12">
    <location>
        <begin position="254"/>
        <end position="276"/>
    </location>
</feature>
<evidence type="ECO:0000256" key="4">
    <source>
        <dbReference type="ARBA" id="ARBA00022723"/>
    </source>
</evidence>
<keyword evidence="3 12" id="KW-0812">Transmembrane</keyword>
<proteinExistence type="predicted"/>
<feature type="transmembrane region" description="Helical" evidence="12">
    <location>
        <begin position="108"/>
        <end position="130"/>
    </location>
</feature>
<sequence length="288" mass="31017">MLLMIAQGAITVTGSIVRVTGSGLGCNTWPNCHPGSLVPVDGAAPWVQQMIEFGNRLLTFVLVAIAIALMLSVLNRRKEILFYAIAQIVGIVIQAVIGGISVHLDLKWWAVALHFLPSMVLVWLAAVLWVRVQEPDTGINHTVIPQTIRSLAFASAVLLSIVLVTGTMVTGAGVHAGDTGVGMEGRLNVDLGLMAHIHAWIMYVYLAVTIVLVAALVAKKAPKRMQKTGWLLIVMIVVQAGVGILQFRMGVPRWTIPIHIGLCSFVVGTCAVLWAYGKTRVPRDTPVQ</sequence>
<feature type="transmembrane region" description="Helical" evidence="12">
    <location>
        <begin position="57"/>
        <end position="74"/>
    </location>
</feature>
<evidence type="ECO:0000256" key="6">
    <source>
        <dbReference type="ARBA" id="ARBA00023002"/>
    </source>
</evidence>
<evidence type="ECO:0000256" key="3">
    <source>
        <dbReference type="ARBA" id="ARBA00022692"/>
    </source>
</evidence>
<feature type="transmembrane region" description="Helical" evidence="12">
    <location>
        <begin position="230"/>
        <end position="248"/>
    </location>
</feature>
<keyword evidence="10" id="KW-1015">Disulfide bond</keyword>
<evidence type="ECO:0000256" key="9">
    <source>
        <dbReference type="ARBA" id="ARBA00023136"/>
    </source>
</evidence>
<dbReference type="InterPro" id="IPR050450">
    <property type="entry name" value="COX15/CtaA_HemeA_synthase"/>
</dbReference>
<name>A0A3G6J0J6_9CORY</name>
<comment type="pathway">
    <text evidence="11">Porphyrin-containing compound metabolism.</text>
</comment>
<dbReference type="GO" id="GO:0016491">
    <property type="term" value="F:oxidoreductase activity"/>
    <property type="evidence" value="ECO:0007669"/>
    <property type="project" value="UniProtKB-KW"/>
</dbReference>
<keyword evidence="2" id="KW-1003">Cell membrane</keyword>
<keyword evidence="5 12" id="KW-1133">Transmembrane helix</keyword>
<dbReference type="OrthoDB" id="5241540at2"/>
<dbReference type="Pfam" id="PF02628">
    <property type="entry name" value="COX15-CtaA"/>
    <property type="match status" value="1"/>
</dbReference>
<keyword evidence="9 12" id="KW-0472">Membrane</keyword>
<evidence type="ECO:0000256" key="7">
    <source>
        <dbReference type="ARBA" id="ARBA00023004"/>
    </source>
</evidence>
<dbReference type="GO" id="GO:0046872">
    <property type="term" value="F:metal ion binding"/>
    <property type="evidence" value="ECO:0007669"/>
    <property type="project" value="UniProtKB-KW"/>
</dbReference>
<evidence type="ECO:0000313" key="14">
    <source>
        <dbReference type="Proteomes" id="UP000271587"/>
    </source>
</evidence>
<keyword evidence="6 13" id="KW-0560">Oxidoreductase</keyword>
<dbReference type="InterPro" id="IPR003780">
    <property type="entry name" value="COX15/CtaA_fam"/>
</dbReference>
<comment type="subcellular location">
    <subcellularLocation>
        <location evidence="1">Membrane</location>
        <topology evidence="1">Multi-pass membrane protein</topology>
    </subcellularLocation>
</comment>
<evidence type="ECO:0000256" key="12">
    <source>
        <dbReference type="SAM" id="Phobius"/>
    </source>
</evidence>
<dbReference type="PANTHER" id="PTHR35457">
    <property type="entry name" value="HEME A SYNTHASE"/>
    <property type="match status" value="1"/>
</dbReference>
<accession>A0A3G6J0J6</accession>
<feature type="transmembrane region" description="Helical" evidence="12">
    <location>
        <begin position="151"/>
        <end position="177"/>
    </location>
</feature>
<keyword evidence="8" id="KW-0350">Heme biosynthesis</keyword>
<protein>
    <submittedName>
        <fullName evidence="13">Heme A synthase</fullName>
        <ecNumber evidence="13">1.3.-.-</ecNumber>
    </submittedName>
</protein>
<reference evidence="13 14" key="1">
    <citation type="submission" date="2018-11" db="EMBL/GenBank/DDBJ databases">
        <authorList>
            <person name="Kleinhagauer T."/>
            <person name="Glaeser S.P."/>
            <person name="Spergser J."/>
            <person name="Ruckert C."/>
            <person name="Kaempfer P."/>
            <person name="Busse H.-J."/>
        </authorList>
    </citation>
    <scope>NUCLEOTIDE SEQUENCE [LARGE SCALE GENOMIC DNA]</scope>
    <source>
        <strain evidence="13 14">W8</strain>
    </source>
</reference>
<evidence type="ECO:0000256" key="1">
    <source>
        <dbReference type="ARBA" id="ARBA00004141"/>
    </source>
</evidence>
<evidence type="ECO:0000256" key="10">
    <source>
        <dbReference type="ARBA" id="ARBA00023157"/>
    </source>
</evidence>
<dbReference type="Proteomes" id="UP000271587">
    <property type="component" value="Chromosome"/>
</dbReference>